<evidence type="ECO:0000313" key="3">
    <source>
        <dbReference type="Proteomes" id="UP000540412"/>
    </source>
</evidence>
<evidence type="ECO:0000313" key="2">
    <source>
        <dbReference type="EMBL" id="MBB5916832.1"/>
    </source>
</evidence>
<comment type="caution">
    <text evidence="2">The sequence shown here is derived from an EMBL/GenBank/DDBJ whole genome shotgun (WGS) entry which is preliminary data.</text>
</comment>
<feature type="compositionally biased region" description="Basic residues" evidence="1">
    <location>
        <begin position="156"/>
        <end position="168"/>
    </location>
</feature>
<proteinExistence type="predicted"/>
<dbReference type="AlphaFoldDB" id="A0A7W9UKZ5"/>
<reference evidence="2 3" key="1">
    <citation type="submission" date="2020-08" db="EMBL/GenBank/DDBJ databases">
        <title>Sequencing the genomes of 1000 actinobacteria strains.</title>
        <authorList>
            <person name="Klenk H.-P."/>
        </authorList>
    </citation>
    <scope>NUCLEOTIDE SEQUENCE [LARGE SCALE GENOMIC DNA]</scope>
    <source>
        <strain evidence="2 3">DSM 43582</strain>
    </source>
</reference>
<dbReference type="Proteomes" id="UP000540412">
    <property type="component" value="Unassembled WGS sequence"/>
</dbReference>
<keyword evidence="3" id="KW-1185">Reference proteome</keyword>
<evidence type="ECO:0000256" key="1">
    <source>
        <dbReference type="SAM" id="MobiDB-lite"/>
    </source>
</evidence>
<dbReference type="EMBL" id="JACHIT010000002">
    <property type="protein sequence ID" value="MBB5916832.1"/>
    <property type="molecule type" value="Genomic_DNA"/>
</dbReference>
<protein>
    <submittedName>
        <fullName evidence="2">Uncharacterized protein</fullName>
    </submittedName>
</protein>
<dbReference type="RefSeq" id="WP_040751797.1">
    <property type="nucleotide sequence ID" value="NZ_JACHIT010000002.1"/>
</dbReference>
<gene>
    <name evidence="2" type="ORF">BJY24_005744</name>
</gene>
<sequence length="168" mass="18151">MNASQSSPPELPALEYDLLRALDSAAGARGVAELEAMIARRPGSIEATVRRLASNGFARQRRAWLLSRTGRAALADPASWERFTVPQQRVLGALDEADGARTVEELASTIGDDQVVAAIGWLAAHRYVRPVPAFEATDRIHHLLSGVITPPPTQRKTGRRRGKPSPTA</sequence>
<organism evidence="2 3">
    <name type="scientific">Nocardia transvalensis</name>
    <dbReference type="NCBI Taxonomy" id="37333"/>
    <lineage>
        <taxon>Bacteria</taxon>
        <taxon>Bacillati</taxon>
        <taxon>Actinomycetota</taxon>
        <taxon>Actinomycetes</taxon>
        <taxon>Mycobacteriales</taxon>
        <taxon>Nocardiaceae</taxon>
        <taxon>Nocardia</taxon>
    </lineage>
</organism>
<feature type="region of interest" description="Disordered" evidence="1">
    <location>
        <begin position="146"/>
        <end position="168"/>
    </location>
</feature>
<accession>A0A7W9UKZ5</accession>
<name>A0A7W9UKZ5_9NOCA</name>